<accession>A0A7K1XUR9</accession>
<evidence type="ECO:0000313" key="1">
    <source>
        <dbReference type="EMBL" id="MXV14755.1"/>
    </source>
</evidence>
<dbReference type="AlphaFoldDB" id="A0A7K1XUR9"/>
<organism evidence="1 2">
    <name type="scientific">Hufsiella ginkgonis</name>
    <dbReference type="NCBI Taxonomy" id="2695274"/>
    <lineage>
        <taxon>Bacteria</taxon>
        <taxon>Pseudomonadati</taxon>
        <taxon>Bacteroidota</taxon>
        <taxon>Sphingobacteriia</taxon>
        <taxon>Sphingobacteriales</taxon>
        <taxon>Sphingobacteriaceae</taxon>
        <taxon>Hufsiella</taxon>
    </lineage>
</organism>
<keyword evidence="2" id="KW-1185">Reference proteome</keyword>
<comment type="caution">
    <text evidence="1">The sequence shown here is derived from an EMBL/GenBank/DDBJ whole genome shotgun (WGS) entry which is preliminary data.</text>
</comment>
<name>A0A7K1XUR9_9SPHI</name>
<proteinExistence type="predicted"/>
<sequence length="61" mass="6925">MWQFMMRSGDYKLMGKPADTGRTEFVHMIMKKRPKTANAIRKHAQAPASLPILLPAKRSAL</sequence>
<gene>
    <name evidence="1" type="ORF">GS398_05555</name>
</gene>
<protein>
    <submittedName>
        <fullName evidence="1">Uncharacterized protein</fullName>
    </submittedName>
</protein>
<evidence type="ECO:0000313" key="2">
    <source>
        <dbReference type="Proteomes" id="UP000451233"/>
    </source>
</evidence>
<reference evidence="1 2" key="1">
    <citation type="submission" date="2019-11" db="EMBL/GenBank/DDBJ databases">
        <title>Pedobacter sp. HMF7056 Genome sequencing and assembly.</title>
        <authorList>
            <person name="Kang H."/>
            <person name="Kim H."/>
            <person name="Joh K."/>
        </authorList>
    </citation>
    <scope>NUCLEOTIDE SEQUENCE [LARGE SCALE GENOMIC DNA]</scope>
    <source>
        <strain evidence="1 2">HMF7056</strain>
    </source>
</reference>
<dbReference type="RefSeq" id="WP_160905706.1">
    <property type="nucleotide sequence ID" value="NZ_WVHS01000001.1"/>
</dbReference>
<dbReference type="Proteomes" id="UP000451233">
    <property type="component" value="Unassembled WGS sequence"/>
</dbReference>
<dbReference type="EMBL" id="WVHS01000001">
    <property type="protein sequence ID" value="MXV14755.1"/>
    <property type="molecule type" value="Genomic_DNA"/>
</dbReference>